<accession>A0A061RDR1</accession>
<sequence length="28" mass="3132">MQVGSEMQEELSEATLYKSYTAFSTEAT</sequence>
<name>A0A061RDR1_9CHLO</name>
<proteinExistence type="predicted"/>
<evidence type="ECO:0000313" key="1">
    <source>
        <dbReference type="EMBL" id="JAC68939.1"/>
    </source>
</evidence>
<dbReference type="AlphaFoldDB" id="A0A061RDR1"/>
<reference evidence="1" key="1">
    <citation type="submission" date="2014-05" db="EMBL/GenBank/DDBJ databases">
        <title>The transcriptome of the halophilic microalga Tetraselmis sp. GSL018 isolated from the Great Salt Lake, Utah.</title>
        <authorList>
            <person name="Jinkerson R.E."/>
            <person name="D'Adamo S."/>
            <person name="Posewitz M.C."/>
        </authorList>
    </citation>
    <scope>NUCLEOTIDE SEQUENCE</scope>
    <source>
        <strain evidence="1">GSL018</strain>
    </source>
</reference>
<dbReference type="EMBL" id="GBEZ01017390">
    <property type="protein sequence ID" value="JAC68939.1"/>
    <property type="molecule type" value="Transcribed_RNA"/>
</dbReference>
<protein>
    <submittedName>
        <fullName evidence="1">Uncharacterized protein</fullName>
    </submittedName>
</protein>
<gene>
    <name evidence="1" type="ORF">TSPGSL018_7576</name>
</gene>
<organism evidence="1">
    <name type="scientific">Tetraselmis sp. GSL018</name>
    <dbReference type="NCBI Taxonomy" id="582737"/>
    <lineage>
        <taxon>Eukaryota</taxon>
        <taxon>Viridiplantae</taxon>
        <taxon>Chlorophyta</taxon>
        <taxon>core chlorophytes</taxon>
        <taxon>Chlorodendrophyceae</taxon>
        <taxon>Chlorodendrales</taxon>
        <taxon>Chlorodendraceae</taxon>
        <taxon>Tetraselmis</taxon>
    </lineage>
</organism>